<keyword evidence="3 7" id="KW-0997">Cell inner membrane</keyword>
<keyword evidence="10" id="KW-1185">Reference proteome</keyword>
<sequence length="437" mass="46554">MEWYLALLLMIGLVVGLMLFGTYVAMAFLAANIVGALVFLGGGHGLDQLVRNITSGLAQFNLAPIMMFILMGEILFETKVAFRAIDAVERLFARVPGRLSHAAVMAGTVFGTLSGSSLANTSLLGATLIPEMLKRGYHKSMAMGPILGSGGIAMLIPPSNLAVLLGSLSGASISGILIAAAIPGVFIALSNVIYIVARCRMNPSLAPNYEIPVMSFGDRIKPFLIYVMPLFALFMIVVGSIFAGIATPTESAALGAVGALIAAALYRSLTWENFMRSLRETGKISVMIFFIIGSSLTFSQILAFSGATQGLLSVLGQFDPTPLTMVCAMMLVVLVMGCFMDPLSIILITLPFFIPIVDLIGFDKIWFAVIMLLALEIGQITPPFGLLLFCMKSVAPSGTTMHDIYKAVTPFILLQILTLVALILMPSPAGWIATVLR</sequence>
<evidence type="ECO:0000256" key="1">
    <source>
        <dbReference type="ARBA" id="ARBA00004429"/>
    </source>
</evidence>
<dbReference type="OrthoDB" id="9790209at2"/>
<evidence type="ECO:0000256" key="4">
    <source>
        <dbReference type="ARBA" id="ARBA00022692"/>
    </source>
</evidence>
<organism evidence="9 10">
    <name type="scientific">Celeribacter indicus</name>
    <dbReference type="NCBI Taxonomy" id="1208324"/>
    <lineage>
        <taxon>Bacteria</taxon>
        <taxon>Pseudomonadati</taxon>
        <taxon>Pseudomonadota</taxon>
        <taxon>Alphaproteobacteria</taxon>
        <taxon>Rhodobacterales</taxon>
        <taxon>Roseobacteraceae</taxon>
        <taxon>Celeribacter</taxon>
    </lineage>
</organism>
<proteinExistence type="inferred from homology"/>
<keyword evidence="7" id="KW-0813">Transport</keyword>
<feature type="transmembrane region" description="Helical" evidence="7">
    <location>
        <begin position="171"/>
        <end position="197"/>
    </location>
</feature>
<comment type="function">
    <text evidence="7">Part of the tripartite ATP-independent periplasmic (TRAP) transport system.</text>
</comment>
<protein>
    <recommendedName>
        <fullName evidence="7">TRAP transporter large permease protein</fullName>
    </recommendedName>
</protein>
<dbReference type="InterPro" id="IPR010656">
    <property type="entry name" value="DctM"/>
</dbReference>
<feature type="transmembrane region" description="Helical" evidence="7">
    <location>
        <begin position="60"/>
        <end position="82"/>
    </location>
</feature>
<dbReference type="PIRSF" id="PIRSF006066">
    <property type="entry name" value="HI0050"/>
    <property type="match status" value="1"/>
</dbReference>
<dbReference type="PANTHER" id="PTHR33362">
    <property type="entry name" value="SIALIC ACID TRAP TRANSPORTER PERMEASE PROTEIN SIAT-RELATED"/>
    <property type="match status" value="1"/>
</dbReference>
<feature type="transmembrane region" description="Helical" evidence="7">
    <location>
        <begin position="281"/>
        <end position="303"/>
    </location>
</feature>
<dbReference type="RefSeq" id="WP_043868056.1">
    <property type="nucleotide sequence ID" value="NZ_CP004393.1"/>
</dbReference>
<evidence type="ECO:0000259" key="8">
    <source>
        <dbReference type="Pfam" id="PF06808"/>
    </source>
</evidence>
<dbReference type="NCBIfam" id="TIGR00786">
    <property type="entry name" value="dctM"/>
    <property type="match status" value="1"/>
</dbReference>
<feature type="transmembrane region" description="Helical" evidence="7">
    <location>
        <begin position="141"/>
        <end position="165"/>
    </location>
</feature>
<feature type="transmembrane region" description="Helical" evidence="7">
    <location>
        <begin position="223"/>
        <end position="246"/>
    </location>
</feature>
<feature type="transmembrane region" description="Helical" evidence="7">
    <location>
        <begin position="102"/>
        <end position="129"/>
    </location>
</feature>
<comment type="similarity">
    <text evidence="7">Belongs to the TRAP transporter large permease family.</text>
</comment>
<dbReference type="Proteomes" id="UP000031521">
    <property type="component" value="Chromosome"/>
</dbReference>
<comment type="subcellular location">
    <subcellularLocation>
        <location evidence="1 7">Cell inner membrane</location>
        <topology evidence="1 7">Multi-pass membrane protein</topology>
    </subcellularLocation>
</comment>
<evidence type="ECO:0000256" key="3">
    <source>
        <dbReference type="ARBA" id="ARBA00022519"/>
    </source>
</evidence>
<dbReference type="KEGG" id="cid:P73_0171"/>
<dbReference type="HOGENOM" id="CLU_019824_4_0_5"/>
<gene>
    <name evidence="9" type="ORF">P73_0171</name>
</gene>
<feature type="transmembrane region" description="Helical" evidence="7">
    <location>
        <begin position="323"/>
        <end position="353"/>
    </location>
</feature>
<feature type="transmembrane region" description="Helical" evidence="7">
    <location>
        <begin position="365"/>
        <end position="391"/>
    </location>
</feature>
<dbReference type="PANTHER" id="PTHR33362:SF5">
    <property type="entry name" value="C4-DICARBOXYLATE TRAP TRANSPORTER LARGE PERMEASE PROTEIN DCTM"/>
    <property type="match status" value="1"/>
</dbReference>
<evidence type="ECO:0000256" key="2">
    <source>
        <dbReference type="ARBA" id="ARBA00022475"/>
    </source>
</evidence>
<comment type="subunit">
    <text evidence="7">The complex comprises the extracytoplasmic solute receptor protein and the two transmembrane proteins.</text>
</comment>
<keyword evidence="5 7" id="KW-1133">Transmembrane helix</keyword>
<evidence type="ECO:0000313" key="10">
    <source>
        <dbReference type="Proteomes" id="UP000031521"/>
    </source>
</evidence>
<dbReference type="GO" id="GO:0005886">
    <property type="term" value="C:plasma membrane"/>
    <property type="evidence" value="ECO:0007669"/>
    <property type="project" value="UniProtKB-SubCell"/>
</dbReference>
<evidence type="ECO:0000256" key="7">
    <source>
        <dbReference type="RuleBase" id="RU369079"/>
    </source>
</evidence>
<feature type="transmembrane region" description="Helical" evidence="7">
    <location>
        <begin position="252"/>
        <end position="269"/>
    </location>
</feature>
<evidence type="ECO:0000256" key="5">
    <source>
        <dbReference type="ARBA" id="ARBA00022989"/>
    </source>
</evidence>
<reference evidence="9 10" key="1">
    <citation type="journal article" date="2014" name="Int. J. Syst. Evol. Microbiol.">
        <title>Celeribacter indicus sp. nov., a polycyclic aromatic hydrocarbon-degrading bacterium from deep-sea sediment and reclassification of Huaishuia halophila as Celeribacter halophilus comb. nov.</title>
        <authorList>
            <person name="Lai Q."/>
            <person name="Cao J."/>
            <person name="Yuan J."/>
            <person name="Li F."/>
            <person name="Shao Z."/>
        </authorList>
    </citation>
    <scope>NUCLEOTIDE SEQUENCE [LARGE SCALE GENOMIC DNA]</scope>
    <source>
        <strain evidence="9">P73</strain>
    </source>
</reference>
<evidence type="ECO:0000313" key="9">
    <source>
        <dbReference type="EMBL" id="AJE44886.1"/>
    </source>
</evidence>
<feature type="transmembrane region" description="Helical" evidence="7">
    <location>
        <begin position="6"/>
        <end position="39"/>
    </location>
</feature>
<feature type="transmembrane region" description="Helical" evidence="7">
    <location>
        <begin position="411"/>
        <end position="436"/>
    </location>
</feature>
<dbReference type="Pfam" id="PF06808">
    <property type="entry name" value="DctM"/>
    <property type="match status" value="1"/>
</dbReference>
<dbReference type="STRING" id="1208324.P73_0171"/>
<name>A0A0B5DVV0_9RHOB</name>
<dbReference type="AlphaFoldDB" id="A0A0B5DVV0"/>
<dbReference type="InterPro" id="IPR004681">
    <property type="entry name" value="TRAP_DctM"/>
</dbReference>
<keyword evidence="2" id="KW-1003">Cell membrane</keyword>
<keyword evidence="4 7" id="KW-0812">Transmembrane</keyword>
<feature type="domain" description="TRAP C4-dicarboxylate transport system permease DctM subunit" evidence="8">
    <location>
        <begin position="12"/>
        <end position="426"/>
    </location>
</feature>
<accession>A0A0B5DVV0</accession>
<dbReference type="EMBL" id="CP004393">
    <property type="protein sequence ID" value="AJE44886.1"/>
    <property type="molecule type" value="Genomic_DNA"/>
</dbReference>
<keyword evidence="6 7" id="KW-0472">Membrane</keyword>
<evidence type="ECO:0000256" key="6">
    <source>
        <dbReference type="ARBA" id="ARBA00023136"/>
    </source>
</evidence>
<dbReference type="GO" id="GO:0022857">
    <property type="term" value="F:transmembrane transporter activity"/>
    <property type="evidence" value="ECO:0007669"/>
    <property type="project" value="UniProtKB-UniRule"/>
</dbReference>